<sequence length="178" mass="18582">MIRKWDVVNECLNEDGSLRSSVFYNVLGESFITIAFQAARAADPSAKLYINDYNLDSNNAKTQGMVALVKRVGTSLIDGIGTQMHLGAGGAGGAQAVLTALASSGVKEVAITELDIQGASTNDYTTVVKACLAVSQCVGITSWGVSDANSWRASAAPLLFDNNYKPKAAYTAVIAALA</sequence>
<name>A0A9P7FWA2_9AGAR</name>
<keyword evidence="3 6" id="KW-0119">Carbohydrate metabolism</keyword>
<dbReference type="PRINTS" id="PR00134">
    <property type="entry name" value="GLHYDRLASE10"/>
</dbReference>
<dbReference type="InterPro" id="IPR017853">
    <property type="entry name" value="GH"/>
</dbReference>
<evidence type="ECO:0000313" key="9">
    <source>
        <dbReference type="Proteomes" id="UP000717328"/>
    </source>
</evidence>
<evidence type="ECO:0000256" key="4">
    <source>
        <dbReference type="ARBA" id="ARBA00023295"/>
    </source>
</evidence>
<dbReference type="EMBL" id="JABCKI010005719">
    <property type="protein sequence ID" value="KAG5639534.1"/>
    <property type="molecule type" value="Genomic_DNA"/>
</dbReference>
<organism evidence="8 9">
    <name type="scientific">Sphagnurus paluster</name>
    <dbReference type="NCBI Taxonomy" id="117069"/>
    <lineage>
        <taxon>Eukaryota</taxon>
        <taxon>Fungi</taxon>
        <taxon>Dikarya</taxon>
        <taxon>Basidiomycota</taxon>
        <taxon>Agaricomycotina</taxon>
        <taxon>Agaricomycetes</taxon>
        <taxon>Agaricomycetidae</taxon>
        <taxon>Agaricales</taxon>
        <taxon>Tricholomatineae</taxon>
        <taxon>Lyophyllaceae</taxon>
        <taxon>Sphagnurus</taxon>
    </lineage>
</organism>
<gene>
    <name evidence="8" type="ORF">H0H81_000680</name>
</gene>
<evidence type="ECO:0000256" key="1">
    <source>
        <dbReference type="ARBA" id="ARBA00007495"/>
    </source>
</evidence>
<evidence type="ECO:0000256" key="5">
    <source>
        <dbReference type="ARBA" id="ARBA00023326"/>
    </source>
</evidence>
<reference evidence="8" key="1">
    <citation type="submission" date="2021-02" db="EMBL/GenBank/DDBJ databases">
        <authorList>
            <person name="Nieuwenhuis M."/>
            <person name="Van De Peppel L.J.J."/>
        </authorList>
    </citation>
    <scope>NUCLEOTIDE SEQUENCE</scope>
    <source>
        <strain evidence="8">D49</strain>
    </source>
</reference>
<keyword evidence="5 6" id="KW-0624">Polysaccharide degradation</keyword>
<dbReference type="Pfam" id="PF00331">
    <property type="entry name" value="Glyco_hydro_10"/>
    <property type="match status" value="1"/>
</dbReference>
<dbReference type="Gene3D" id="3.20.20.80">
    <property type="entry name" value="Glycosidases"/>
    <property type="match status" value="1"/>
</dbReference>
<dbReference type="Proteomes" id="UP000717328">
    <property type="component" value="Unassembled WGS sequence"/>
</dbReference>
<evidence type="ECO:0000256" key="6">
    <source>
        <dbReference type="RuleBase" id="RU361174"/>
    </source>
</evidence>
<dbReference type="SUPFAM" id="SSF51445">
    <property type="entry name" value="(Trans)glycosidases"/>
    <property type="match status" value="1"/>
</dbReference>
<dbReference type="EC" id="3.2.1.8" evidence="6"/>
<reference evidence="8" key="2">
    <citation type="submission" date="2021-10" db="EMBL/GenBank/DDBJ databases">
        <title>Phylogenomics reveals ancestral predisposition of the termite-cultivated fungus Termitomyces towards a domesticated lifestyle.</title>
        <authorList>
            <person name="Auxier B."/>
            <person name="Grum-Grzhimaylo A."/>
            <person name="Cardenas M.E."/>
            <person name="Lodge J.D."/>
            <person name="Laessoe T."/>
            <person name="Pedersen O."/>
            <person name="Smith M.E."/>
            <person name="Kuyper T.W."/>
            <person name="Franco-Molano E.A."/>
            <person name="Baroni T.J."/>
            <person name="Aanen D.K."/>
        </authorList>
    </citation>
    <scope>NUCLEOTIDE SEQUENCE</scope>
    <source>
        <strain evidence="8">D49</strain>
    </source>
</reference>
<protein>
    <recommendedName>
        <fullName evidence="6">Beta-xylanase</fullName>
        <ecNumber evidence="6">3.2.1.8</ecNumber>
    </recommendedName>
</protein>
<comment type="catalytic activity">
    <reaction evidence="6">
        <text>Endohydrolysis of (1-&gt;4)-beta-D-xylosidic linkages in xylans.</text>
        <dbReference type="EC" id="3.2.1.8"/>
    </reaction>
</comment>
<proteinExistence type="inferred from homology"/>
<dbReference type="InterPro" id="IPR001000">
    <property type="entry name" value="GH10_dom"/>
</dbReference>
<comment type="caution">
    <text evidence="8">The sequence shown here is derived from an EMBL/GenBank/DDBJ whole genome shotgun (WGS) entry which is preliminary data.</text>
</comment>
<dbReference type="PANTHER" id="PTHR31490">
    <property type="entry name" value="GLYCOSYL HYDROLASE"/>
    <property type="match status" value="1"/>
</dbReference>
<dbReference type="PANTHER" id="PTHR31490:SF76">
    <property type="entry name" value="ENDO-1,4-BETA-XYLANASE C"/>
    <property type="match status" value="1"/>
</dbReference>
<evidence type="ECO:0000256" key="2">
    <source>
        <dbReference type="ARBA" id="ARBA00022801"/>
    </source>
</evidence>
<dbReference type="PROSITE" id="PS51760">
    <property type="entry name" value="GH10_2"/>
    <property type="match status" value="1"/>
</dbReference>
<dbReference type="InterPro" id="IPR044846">
    <property type="entry name" value="GH10"/>
</dbReference>
<dbReference type="OrthoDB" id="3055998at2759"/>
<feature type="domain" description="GH10" evidence="7">
    <location>
        <begin position="1"/>
        <end position="176"/>
    </location>
</feature>
<evidence type="ECO:0000259" key="7">
    <source>
        <dbReference type="PROSITE" id="PS51760"/>
    </source>
</evidence>
<keyword evidence="4 6" id="KW-0326">Glycosidase</keyword>
<keyword evidence="9" id="KW-1185">Reference proteome</keyword>
<dbReference type="AlphaFoldDB" id="A0A9P7FWA2"/>
<evidence type="ECO:0000313" key="8">
    <source>
        <dbReference type="EMBL" id="KAG5639534.1"/>
    </source>
</evidence>
<accession>A0A9P7FWA2</accession>
<dbReference type="GO" id="GO:0031176">
    <property type="term" value="F:endo-1,4-beta-xylanase activity"/>
    <property type="evidence" value="ECO:0007669"/>
    <property type="project" value="UniProtKB-EC"/>
</dbReference>
<comment type="similarity">
    <text evidence="1 6">Belongs to the glycosyl hydrolase 10 (cellulase F) family.</text>
</comment>
<dbReference type="GO" id="GO:0000272">
    <property type="term" value="P:polysaccharide catabolic process"/>
    <property type="evidence" value="ECO:0007669"/>
    <property type="project" value="UniProtKB-KW"/>
</dbReference>
<dbReference type="SMART" id="SM00633">
    <property type="entry name" value="Glyco_10"/>
    <property type="match status" value="1"/>
</dbReference>
<keyword evidence="2 6" id="KW-0378">Hydrolase</keyword>
<evidence type="ECO:0000256" key="3">
    <source>
        <dbReference type="ARBA" id="ARBA00023277"/>
    </source>
</evidence>